<feature type="domain" description="ABC transporter" evidence="6">
    <location>
        <begin position="12"/>
        <end position="250"/>
    </location>
</feature>
<name>A0A3N1HN56_9ACTN</name>
<dbReference type="FunCoup" id="A0A3N1HN56">
    <property type="interactions" value="35"/>
</dbReference>
<evidence type="ECO:0000313" key="8">
    <source>
        <dbReference type="Proteomes" id="UP000276232"/>
    </source>
</evidence>
<evidence type="ECO:0000259" key="6">
    <source>
        <dbReference type="PROSITE" id="PS50893"/>
    </source>
</evidence>
<dbReference type="AlphaFoldDB" id="A0A3N1HN56"/>
<dbReference type="GO" id="GO:0046677">
    <property type="term" value="P:response to antibiotic"/>
    <property type="evidence" value="ECO:0007669"/>
    <property type="project" value="UniProtKB-KW"/>
</dbReference>
<dbReference type="EMBL" id="RJKN01000003">
    <property type="protein sequence ID" value="ROP43889.1"/>
    <property type="molecule type" value="Genomic_DNA"/>
</dbReference>
<dbReference type="GO" id="GO:0016887">
    <property type="term" value="F:ATP hydrolysis activity"/>
    <property type="evidence" value="ECO:0007669"/>
    <property type="project" value="InterPro"/>
</dbReference>
<sequence>MPGEEQDRVPALELVGLVKRFGGRPDGRPVVDGVDLVVPAGAVLGLVGPNGAGKTTTLSMATGLLRPDGGTVRVLGHDVWADPRRGPVAAKRLLGVLPDGLRLFDRLSGRELVRTTALLHGLPRATAEERTQQLLDALGLADAAEGVVVDYSAGMTKKVALACALVHAPRLLVLDEPFEAVDPLSARAIRELLDGFVAGGGTVVLSSHVMELVERLCDRVAVVADGRVLAAGALDDVRRGRTLEERFVELAGAGGAPGGAAPGGGLPWLRSS</sequence>
<dbReference type="Gene3D" id="3.40.50.300">
    <property type="entry name" value="P-loop containing nucleotide triphosphate hydrolases"/>
    <property type="match status" value="1"/>
</dbReference>
<evidence type="ECO:0000256" key="3">
    <source>
        <dbReference type="ARBA" id="ARBA00022741"/>
    </source>
</evidence>
<proteinExistence type="predicted"/>
<dbReference type="InterPro" id="IPR050763">
    <property type="entry name" value="ABC_transporter_ATP-binding"/>
</dbReference>
<reference evidence="7 8" key="1">
    <citation type="journal article" date="2015" name="Stand. Genomic Sci.">
        <title>Genomic Encyclopedia of Bacterial and Archaeal Type Strains, Phase III: the genomes of soil and plant-associated and newly described type strains.</title>
        <authorList>
            <person name="Whitman W.B."/>
            <person name="Woyke T."/>
            <person name="Klenk H.P."/>
            <person name="Zhou Y."/>
            <person name="Lilburn T.G."/>
            <person name="Beck B.J."/>
            <person name="De Vos P."/>
            <person name="Vandamme P."/>
            <person name="Eisen J.A."/>
            <person name="Garrity G."/>
            <person name="Hugenholtz P."/>
            <person name="Kyrpides N.C."/>
        </authorList>
    </citation>
    <scope>NUCLEOTIDE SEQUENCE [LARGE SCALE GENOMIC DNA]</scope>
    <source>
        <strain evidence="7 8">CECT 7306</strain>
    </source>
</reference>
<keyword evidence="4 7" id="KW-0067">ATP-binding</keyword>
<comment type="subcellular location">
    <subcellularLocation>
        <location evidence="1">Cell membrane</location>
        <topology evidence="1">Peripheral membrane protein</topology>
    </subcellularLocation>
</comment>
<dbReference type="InterPro" id="IPR027417">
    <property type="entry name" value="P-loop_NTPase"/>
</dbReference>
<gene>
    <name evidence="7" type="ORF">EDC03_1485</name>
</gene>
<dbReference type="InterPro" id="IPR003593">
    <property type="entry name" value="AAA+_ATPase"/>
</dbReference>
<dbReference type="PANTHER" id="PTHR42711:SF19">
    <property type="entry name" value="DOXORUBICIN RESISTANCE ATP-BINDING PROTEIN DRRA"/>
    <property type="match status" value="1"/>
</dbReference>
<keyword evidence="2" id="KW-0813">Transport</keyword>
<protein>
    <submittedName>
        <fullName evidence="7">ABC-2 type transport system ATP-binding protein</fullName>
    </submittedName>
</protein>
<evidence type="ECO:0000256" key="1">
    <source>
        <dbReference type="ARBA" id="ARBA00004202"/>
    </source>
</evidence>
<keyword evidence="3" id="KW-0547">Nucleotide-binding</keyword>
<dbReference type="Pfam" id="PF00005">
    <property type="entry name" value="ABC_tran"/>
    <property type="match status" value="1"/>
</dbReference>
<dbReference type="GO" id="GO:0005886">
    <property type="term" value="C:plasma membrane"/>
    <property type="evidence" value="ECO:0007669"/>
    <property type="project" value="UniProtKB-SubCell"/>
</dbReference>
<dbReference type="PANTHER" id="PTHR42711">
    <property type="entry name" value="ABC TRANSPORTER ATP-BINDING PROTEIN"/>
    <property type="match status" value="1"/>
</dbReference>
<organism evidence="7 8">
    <name type="scientific">Pseudokineococcus lusitanus</name>
    <dbReference type="NCBI Taxonomy" id="763993"/>
    <lineage>
        <taxon>Bacteria</taxon>
        <taxon>Bacillati</taxon>
        <taxon>Actinomycetota</taxon>
        <taxon>Actinomycetes</taxon>
        <taxon>Kineosporiales</taxon>
        <taxon>Kineosporiaceae</taxon>
        <taxon>Pseudokineococcus</taxon>
    </lineage>
</organism>
<dbReference type="CDD" id="cd03230">
    <property type="entry name" value="ABC_DR_subfamily_A"/>
    <property type="match status" value="1"/>
</dbReference>
<keyword evidence="8" id="KW-1185">Reference proteome</keyword>
<dbReference type="InterPro" id="IPR003439">
    <property type="entry name" value="ABC_transporter-like_ATP-bd"/>
</dbReference>
<evidence type="ECO:0000256" key="5">
    <source>
        <dbReference type="ARBA" id="ARBA00023251"/>
    </source>
</evidence>
<dbReference type="RefSeq" id="WP_123379557.1">
    <property type="nucleotide sequence ID" value="NZ_RJKN01000003.1"/>
</dbReference>
<keyword evidence="5" id="KW-0046">Antibiotic resistance</keyword>
<dbReference type="GO" id="GO:0005524">
    <property type="term" value="F:ATP binding"/>
    <property type="evidence" value="ECO:0007669"/>
    <property type="project" value="UniProtKB-KW"/>
</dbReference>
<dbReference type="SMART" id="SM00382">
    <property type="entry name" value="AAA"/>
    <property type="match status" value="1"/>
</dbReference>
<dbReference type="PROSITE" id="PS50893">
    <property type="entry name" value="ABC_TRANSPORTER_2"/>
    <property type="match status" value="1"/>
</dbReference>
<dbReference type="SUPFAM" id="SSF52540">
    <property type="entry name" value="P-loop containing nucleoside triphosphate hydrolases"/>
    <property type="match status" value="1"/>
</dbReference>
<evidence type="ECO:0000256" key="4">
    <source>
        <dbReference type="ARBA" id="ARBA00022840"/>
    </source>
</evidence>
<evidence type="ECO:0000256" key="2">
    <source>
        <dbReference type="ARBA" id="ARBA00022448"/>
    </source>
</evidence>
<dbReference type="Proteomes" id="UP000276232">
    <property type="component" value="Unassembled WGS sequence"/>
</dbReference>
<accession>A0A3N1HN56</accession>
<dbReference type="OrthoDB" id="9804819at2"/>
<evidence type="ECO:0000313" key="7">
    <source>
        <dbReference type="EMBL" id="ROP43889.1"/>
    </source>
</evidence>
<comment type="caution">
    <text evidence="7">The sequence shown here is derived from an EMBL/GenBank/DDBJ whole genome shotgun (WGS) entry which is preliminary data.</text>
</comment>
<dbReference type="InParanoid" id="A0A3N1HN56"/>